<dbReference type="InterPro" id="IPR036770">
    <property type="entry name" value="Ankyrin_rpt-contain_sf"/>
</dbReference>
<keyword evidence="4" id="KW-1185">Reference proteome</keyword>
<dbReference type="PANTHER" id="PTHR38788">
    <property type="entry name" value="CLR5 DOMAIN-CONTAINING PROTEIN"/>
    <property type="match status" value="1"/>
</dbReference>
<dbReference type="EMBL" id="MU842816">
    <property type="protein sequence ID" value="KAK2034171.1"/>
    <property type="molecule type" value="Genomic_DNA"/>
</dbReference>
<evidence type="ECO:0000259" key="2">
    <source>
        <dbReference type="Pfam" id="PF14420"/>
    </source>
</evidence>
<accession>A0AAD9HRY1</accession>
<dbReference type="InterPro" id="IPR025676">
    <property type="entry name" value="Clr5_dom"/>
</dbReference>
<feature type="compositionally biased region" description="Basic and acidic residues" evidence="1">
    <location>
        <begin position="135"/>
        <end position="151"/>
    </location>
</feature>
<organism evidence="3 4">
    <name type="scientific">Colletotrichum zoysiae</name>
    <dbReference type="NCBI Taxonomy" id="1216348"/>
    <lineage>
        <taxon>Eukaryota</taxon>
        <taxon>Fungi</taxon>
        <taxon>Dikarya</taxon>
        <taxon>Ascomycota</taxon>
        <taxon>Pezizomycotina</taxon>
        <taxon>Sordariomycetes</taxon>
        <taxon>Hypocreomycetidae</taxon>
        <taxon>Glomerellales</taxon>
        <taxon>Glomerellaceae</taxon>
        <taxon>Colletotrichum</taxon>
        <taxon>Colletotrichum graminicola species complex</taxon>
    </lineage>
</organism>
<feature type="region of interest" description="Disordered" evidence="1">
    <location>
        <begin position="1"/>
        <end position="23"/>
    </location>
</feature>
<comment type="caution">
    <text evidence="3">The sequence shown here is derived from an EMBL/GenBank/DDBJ whole genome shotgun (WGS) entry which is preliminary data.</text>
</comment>
<evidence type="ECO:0000313" key="3">
    <source>
        <dbReference type="EMBL" id="KAK2034171.1"/>
    </source>
</evidence>
<feature type="region of interest" description="Disordered" evidence="1">
    <location>
        <begin position="131"/>
        <end position="151"/>
    </location>
</feature>
<dbReference type="Gene3D" id="1.25.40.20">
    <property type="entry name" value="Ankyrin repeat-containing domain"/>
    <property type="match status" value="1"/>
</dbReference>
<proteinExistence type="predicted"/>
<protein>
    <recommendedName>
        <fullName evidence="2">Clr5 domain-containing protein</fullName>
    </recommendedName>
</protein>
<evidence type="ECO:0000256" key="1">
    <source>
        <dbReference type="SAM" id="MobiDB-lite"/>
    </source>
</evidence>
<dbReference type="PANTHER" id="PTHR38788:SF3">
    <property type="entry name" value="CLR5 DOMAIN-CONTAINING PROTEIN"/>
    <property type="match status" value="1"/>
</dbReference>
<reference evidence="3" key="1">
    <citation type="submission" date="2021-06" db="EMBL/GenBank/DDBJ databases">
        <title>Comparative genomics, transcriptomics and evolutionary studies reveal genomic signatures of adaptation to plant cell wall in hemibiotrophic fungi.</title>
        <authorList>
            <consortium name="DOE Joint Genome Institute"/>
            <person name="Baroncelli R."/>
            <person name="Diaz J.F."/>
            <person name="Benocci T."/>
            <person name="Peng M."/>
            <person name="Battaglia E."/>
            <person name="Haridas S."/>
            <person name="Andreopoulos W."/>
            <person name="Labutti K."/>
            <person name="Pangilinan J."/>
            <person name="Floch G.L."/>
            <person name="Makela M.R."/>
            <person name="Henrissat B."/>
            <person name="Grigoriev I.V."/>
            <person name="Crouch J.A."/>
            <person name="De Vries R.P."/>
            <person name="Sukno S.A."/>
            <person name="Thon M.R."/>
        </authorList>
    </citation>
    <scope>NUCLEOTIDE SEQUENCE</scope>
    <source>
        <strain evidence="3">MAFF235873</strain>
    </source>
</reference>
<name>A0AAD9HRY1_9PEZI</name>
<sequence length="883" mass="99373">MASLSTGGMHMPPAGEPDVVSPLGRSHRAREYLESEWDQMQPFIQRLYIEDKRSLKEVVRLLSEKHCFHVNEKMCKGRLKKWKFHKYNTEERVRDFLGQERDGSARRSQAKSRKIDKYLRRKGMTADALLASHRKTPDEQKQAHLDDSADPRLDDRIAETEQTPSLAPIFGDSFHNEQYGVDCPYQGNGKWFRLQEELSDGAQYQGDSFGDRSWINQYADKRCTSQCLCRRHEVTSAAAFLVEKTHESMRITFYTKPLLSLVLGTLQELGFSLGTSSSVDGILLLQHQAALKDRLSELHGLRVSRGQLVEHNTLLRELELLVGGVLCNGEIFKSFGYEKLKERGIIDDAVLETFSRQSLDASVDGLDEAFQSNDTVSRHGDLRHENILWFSDVQQRLYDEWISEKKKPILWLKRAESPLTTATVERDAITTRRLLESGSSPDDLLLGAAATNDTSTLSFLLEQGADADDSLLTASSFGLQHVVEVLLAHGVDVNCITQCGSPLSVAAKSRHRSLAMYLVQCGADVHTAIKCLHLGGLKTDDHSGPEDLLRKLPKAVSATKRNFAQSTTKLSEGMIYLRKRLAFHHRIMKQSASLSSSAFREVGHGLSGYRSLWSLGIKTLKLLINGRAPRSLAEAIAFLCISQAMIDVLKARHHRDFLQEFIQDLPRWQVIFEETDLTAYREAVWLIWNIDVDSHGFQTLEGRPFPAEHLPHGNPGGFEKLSWILANSIDECFGTLPSESLLGSQRLWMQQEESLGFQGHPPEITNPPPQVNIMTGPQPQWDPPPLDPRGIYQDQPPISEDEGARNRRIVECLMTAVAFALVVLFAEILQKLLRTECCTRVVLPSLATTESRRRLLRDCSGLTGRSRGVVRVMGIFGNKESFV</sequence>
<dbReference type="AlphaFoldDB" id="A0AAD9HRY1"/>
<dbReference type="SMART" id="SM00248">
    <property type="entry name" value="ANK"/>
    <property type="match status" value="3"/>
</dbReference>
<dbReference type="InterPro" id="IPR002110">
    <property type="entry name" value="Ankyrin_rpt"/>
</dbReference>
<gene>
    <name evidence="3" type="ORF">LX32DRAFT_634578</name>
</gene>
<dbReference type="Pfam" id="PF12796">
    <property type="entry name" value="Ank_2"/>
    <property type="match status" value="1"/>
</dbReference>
<dbReference type="Pfam" id="PF14420">
    <property type="entry name" value="Clr5"/>
    <property type="match status" value="1"/>
</dbReference>
<evidence type="ECO:0000313" key="4">
    <source>
        <dbReference type="Proteomes" id="UP001232148"/>
    </source>
</evidence>
<dbReference type="SUPFAM" id="SSF48403">
    <property type="entry name" value="Ankyrin repeat"/>
    <property type="match status" value="1"/>
</dbReference>
<dbReference type="Proteomes" id="UP001232148">
    <property type="component" value="Unassembled WGS sequence"/>
</dbReference>
<feature type="domain" description="Clr5" evidence="2">
    <location>
        <begin position="34"/>
        <end position="86"/>
    </location>
</feature>